<organism evidence="3 4">
    <name type="scientific">Candidatus Methylumidiphilus alinenensis</name>
    <dbReference type="NCBI Taxonomy" id="2202197"/>
    <lineage>
        <taxon>Bacteria</taxon>
        <taxon>Pseudomonadati</taxon>
        <taxon>Pseudomonadota</taxon>
        <taxon>Gammaproteobacteria</taxon>
        <taxon>Methylococcales</taxon>
        <taxon>Candidatus Methylumidiphilus</taxon>
    </lineage>
</organism>
<evidence type="ECO:0000313" key="3">
    <source>
        <dbReference type="EMBL" id="PZN74471.1"/>
    </source>
</evidence>
<dbReference type="SUPFAM" id="SSF53474">
    <property type="entry name" value="alpha/beta-Hydrolases"/>
    <property type="match status" value="1"/>
</dbReference>
<dbReference type="GO" id="GO:0016787">
    <property type="term" value="F:hydrolase activity"/>
    <property type="evidence" value="ECO:0007669"/>
    <property type="project" value="UniProtKB-KW"/>
</dbReference>
<sequence>MNSRLAKFFVRIITVATVLICPACAPLVNRPGTAVQAPALGWSHFVTADGAVLPVRSWIPSGTPVKAIIVALHGFNDYSLFFASPGVYLSGQGFACYAYDQRGFGNAPGWGLWAGAEAYADDLTAFTAQLRLRHPGVPLYVLGESMGGAVAIVAMTSPHPPDADGLILSSPAVWGRATMPWYQRVVLDTVAHTAPWLRLTGEGLKIMASDNIKMLRQLGRDPFVIKATRVDAMYGLTDLMGAALENAGQLKTPTLVLYGEHDQIVPREPVMQMLKRMPGPPQTQVAFYKNGYHMLLRDLQAEKPWSDIAAWIENRLAPLPSGADSRVGMGFEKKY</sequence>
<dbReference type="InterPro" id="IPR051044">
    <property type="entry name" value="MAG_DAG_Lipase"/>
</dbReference>
<dbReference type="PRINTS" id="PR00111">
    <property type="entry name" value="ABHYDROLASE"/>
</dbReference>
<evidence type="ECO:0000313" key="4">
    <source>
        <dbReference type="Proteomes" id="UP000249396"/>
    </source>
</evidence>
<proteinExistence type="predicted"/>
<name>A0A2W4QQM5_9GAMM</name>
<feature type="chain" id="PRO_5016159663" evidence="1">
    <location>
        <begin position="26"/>
        <end position="335"/>
    </location>
</feature>
<accession>A0A2W4QQM5</accession>
<dbReference type="EMBL" id="QJPH01000426">
    <property type="protein sequence ID" value="PZN74471.1"/>
    <property type="molecule type" value="Genomic_DNA"/>
</dbReference>
<keyword evidence="1" id="KW-0732">Signal</keyword>
<feature type="domain" description="Serine aminopeptidase S33" evidence="2">
    <location>
        <begin position="64"/>
        <end position="299"/>
    </location>
</feature>
<evidence type="ECO:0000259" key="2">
    <source>
        <dbReference type="Pfam" id="PF12146"/>
    </source>
</evidence>
<comment type="caution">
    <text evidence="3">The sequence shown here is derived from an EMBL/GenBank/DDBJ whole genome shotgun (WGS) entry which is preliminary data.</text>
</comment>
<keyword evidence="3" id="KW-0378">Hydrolase</keyword>
<dbReference type="InterPro" id="IPR000073">
    <property type="entry name" value="AB_hydrolase_1"/>
</dbReference>
<dbReference type="InterPro" id="IPR029058">
    <property type="entry name" value="AB_hydrolase_fold"/>
</dbReference>
<dbReference type="Pfam" id="PF12146">
    <property type="entry name" value="Hydrolase_4"/>
    <property type="match status" value="1"/>
</dbReference>
<dbReference type="PANTHER" id="PTHR11614">
    <property type="entry name" value="PHOSPHOLIPASE-RELATED"/>
    <property type="match status" value="1"/>
</dbReference>
<reference evidence="3 4" key="1">
    <citation type="journal article" date="2018" name="Aquat. Microb. Ecol.">
        <title>Gammaproteobacterial methanotrophs dominate.</title>
        <authorList>
            <person name="Rissanen A.J."/>
            <person name="Saarenheimo J."/>
            <person name="Tiirola M."/>
            <person name="Peura S."/>
            <person name="Aalto S.L."/>
            <person name="Karvinen A."/>
            <person name="Nykanen H."/>
        </authorList>
    </citation>
    <scope>NUCLEOTIDE SEQUENCE [LARGE SCALE GENOMIC DNA]</scope>
    <source>
        <strain evidence="3">AMbin10</strain>
    </source>
</reference>
<dbReference type="AlphaFoldDB" id="A0A2W4QQM5"/>
<feature type="signal peptide" evidence="1">
    <location>
        <begin position="1"/>
        <end position="25"/>
    </location>
</feature>
<evidence type="ECO:0000256" key="1">
    <source>
        <dbReference type="SAM" id="SignalP"/>
    </source>
</evidence>
<dbReference type="Proteomes" id="UP000249396">
    <property type="component" value="Unassembled WGS sequence"/>
</dbReference>
<dbReference type="Gene3D" id="3.40.50.1820">
    <property type="entry name" value="alpha/beta hydrolase"/>
    <property type="match status" value="1"/>
</dbReference>
<protein>
    <submittedName>
        <fullName evidence="3">Alpha/beta hydrolase</fullName>
    </submittedName>
</protein>
<gene>
    <name evidence="3" type="ORF">DM484_21265</name>
</gene>
<dbReference type="InterPro" id="IPR022742">
    <property type="entry name" value="Hydrolase_4"/>
</dbReference>